<sequence length="65" mass="7780">MKATQIRRTLQAMDMLEPALELKQMDLEEQREVLELLEERGKSIETISLRELSLVIQYHQKQKRI</sequence>
<name>A0ABW0RHN7_9GAMM</name>
<organism evidence="1 2">
    <name type="scientific">Marinobacter koreensis</name>
    <dbReference type="NCBI Taxonomy" id="335974"/>
    <lineage>
        <taxon>Bacteria</taxon>
        <taxon>Pseudomonadati</taxon>
        <taxon>Pseudomonadota</taxon>
        <taxon>Gammaproteobacteria</taxon>
        <taxon>Pseudomonadales</taxon>
        <taxon>Marinobacteraceae</taxon>
        <taxon>Marinobacter</taxon>
    </lineage>
</organism>
<dbReference type="RefSeq" id="WP_248154904.1">
    <property type="nucleotide sequence ID" value="NZ_JAKZAJ010000001.1"/>
</dbReference>
<proteinExistence type="predicted"/>
<accession>A0ABW0RHN7</accession>
<gene>
    <name evidence="1" type="ORF">ACFPQA_04370</name>
</gene>
<dbReference type="EMBL" id="JBHSNL010000001">
    <property type="protein sequence ID" value="MFC5544271.1"/>
    <property type="molecule type" value="Genomic_DNA"/>
</dbReference>
<keyword evidence="2" id="KW-1185">Reference proteome</keyword>
<reference evidence="2" key="1">
    <citation type="journal article" date="2019" name="Int. J. Syst. Evol. Microbiol.">
        <title>The Global Catalogue of Microorganisms (GCM) 10K type strain sequencing project: providing services to taxonomists for standard genome sequencing and annotation.</title>
        <authorList>
            <consortium name="The Broad Institute Genomics Platform"/>
            <consortium name="The Broad Institute Genome Sequencing Center for Infectious Disease"/>
            <person name="Wu L."/>
            <person name="Ma J."/>
        </authorList>
    </citation>
    <scope>NUCLEOTIDE SEQUENCE [LARGE SCALE GENOMIC DNA]</scope>
    <source>
        <strain evidence="2">CGMCC 4.1799</strain>
    </source>
</reference>
<protein>
    <submittedName>
        <fullName evidence="1">Uncharacterized protein</fullName>
    </submittedName>
</protein>
<dbReference type="Proteomes" id="UP001596055">
    <property type="component" value="Unassembled WGS sequence"/>
</dbReference>
<evidence type="ECO:0000313" key="2">
    <source>
        <dbReference type="Proteomes" id="UP001596055"/>
    </source>
</evidence>
<comment type="caution">
    <text evidence="1">The sequence shown here is derived from an EMBL/GenBank/DDBJ whole genome shotgun (WGS) entry which is preliminary data.</text>
</comment>
<evidence type="ECO:0000313" key="1">
    <source>
        <dbReference type="EMBL" id="MFC5544271.1"/>
    </source>
</evidence>